<reference evidence="1 2" key="1">
    <citation type="submission" date="2020-04" db="EMBL/GenBank/DDBJ databases">
        <title>Hymenobacter polaris sp. nov., isolated from Arctic soil.</title>
        <authorList>
            <person name="Dahal R.H."/>
        </authorList>
    </citation>
    <scope>NUCLEOTIDE SEQUENCE [LARGE SCALE GENOMIC DNA]</scope>
    <source>
        <strain evidence="1 2">RP-2-7</strain>
    </source>
</reference>
<organism evidence="1 2">
    <name type="scientific">Hymenobacter polaris</name>
    <dbReference type="NCBI Taxonomy" id="2682546"/>
    <lineage>
        <taxon>Bacteria</taxon>
        <taxon>Pseudomonadati</taxon>
        <taxon>Bacteroidota</taxon>
        <taxon>Cytophagia</taxon>
        <taxon>Cytophagales</taxon>
        <taxon>Hymenobacteraceae</taxon>
        <taxon>Hymenobacter</taxon>
    </lineage>
</organism>
<evidence type="ECO:0008006" key="3">
    <source>
        <dbReference type="Google" id="ProtNLM"/>
    </source>
</evidence>
<evidence type="ECO:0000313" key="1">
    <source>
        <dbReference type="EMBL" id="NML65968.1"/>
    </source>
</evidence>
<comment type="caution">
    <text evidence="1">The sequence shown here is derived from an EMBL/GenBank/DDBJ whole genome shotgun (WGS) entry which is preliminary data.</text>
</comment>
<evidence type="ECO:0000313" key="2">
    <source>
        <dbReference type="Proteomes" id="UP000559626"/>
    </source>
</evidence>
<proteinExistence type="predicted"/>
<protein>
    <recommendedName>
        <fullName evidence="3">Neutral/alkaline non-lysosomal ceramidase N-terminal domain-containing protein</fullName>
    </recommendedName>
</protein>
<dbReference type="EMBL" id="JABBGH010000002">
    <property type="protein sequence ID" value="NML65968.1"/>
    <property type="molecule type" value="Genomic_DNA"/>
</dbReference>
<accession>A0A7Y0FMK3</accession>
<gene>
    <name evidence="1" type="ORF">HHL22_12205</name>
</gene>
<dbReference type="AlphaFoldDB" id="A0A7Y0FMK3"/>
<name>A0A7Y0FMK3_9BACT</name>
<sequence length="132" mass="13852">MKHFLVFVSLLLAGPRPGSWAQASPARALRVGAAKVEATPSATERPSSFTGVLDPLYARAIVVRNGAATVALVSVDVIAILEALWQSVSSRVERELKIPATSLLLTATHSHSAPCVRYASLADPVVAVVKLA</sequence>
<dbReference type="RefSeq" id="WP_169531621.1">
    <property type="nucleotide sequence ID" value="NZ_JABBGH010000002.1"/>
</dbReference>
<keyword evidence="2" id="KW-1185">Reference proteome</keyword>
<dbReference type="Proteomes" id="UP000559626">
    <property type="component" value="Unassembled WGS sequence"/>
</dbReference>